<dbReference type="InterPro" id="IPR050181">
    <property type="entry name" value="Cold_shock_domain"/>
</dbReference>
<feature type="compositionally biased region" description="Basic and acidic residues" evidence="1">
    <location>
        <begin position="181"/>
        <end position="196"/>
    </location>
</feature>
<comment type="caution">
    <text evidence="2">The sequence shown here is derived from an EMBL/GenBank/DDBJ whole genome shotgun (WGS) entry which is preliminary data.</text>
</comment>
<name>A0A7J7FQ46_DICBM</name>
<dbReference type="InterPro" id="IPR012340">
    <property type="entry name" value="NA-bd_OB-fold"/>
</dbReference>
<evidence type="ECO:0000313" key="2">
    <source>
        <dbReference type="EMBL" id="KAF5929818.1"/>
    </source>
</evidence>
<organism evidence="2 3">
    <name type="scientific">Diceros bicornis minor</name>
    <name type="common">South-central black rhinoceros</name>
    <dbReference type="NCBI Taxonomy" id="77932"/>
    <lineage>
        <taxon>Eukaryota</taxon>
        <taxon>Metazoa</taxon>
        <taxon>Chordata</taxon>
        <taxon>Craniata</taxon>
        <taxon>Vertebrata</taxon>
        <taxon>Euteleostomi</taxon>
        <taxon>Mammalia</taxon>
        <taxon>Eutheria</taxon>
        <taxon>Laurasiatheria</taxon>
        <taxon>Perissodactyla</taxon>
        <taxon>Rhinocerotidae</taxon>
        <taxon>Diceros</taxon>
    </lineage>
</organism>
<feature type="region of interest" description="Disordered" evidence="1">
    <location>
        <begin position="125"/>
        <end position="215"/>
    </location>
</feature>
<dbReference type="Proteomes" id="UP000551758">
    <property type="component" value="Unassembled WGS sequence"/>
</dbReference>
<dbReference type="Gene3D" id="2.40.50.140">
    <property type="entry name" value="Nucleic acid-binding proteins"/>
    <property type="match status" value="1"/>
</dbReference>
<keyword evidence="3" id="KW-1185">Reference proteome</keyword>
<feature type="non-terminal residue" evidence="2">
    <location>
        <position position="1"/>
    </location>
</feature>
<dbReference type="AlphaFoldDB" id="A0A7J7FQ46"/>
<feature type="compositionally biased region" description="Polar residues" evidence="1">
    <location>
        <begin position="164"/>
        <end position="178"/>
    </location>
</feature>
<accession>A0A7J7FQ46</accession>
<dbReference type="EMBL" id="JACDTQ010000017">
    <property type="protein sequence ID" value="KAF5929818.1"/>
    <property type="molecule type" value="Genomic_DNA"/>
</dbReference>
<feature type="compositionally biased region" description="Basic and acidic residues" evidence="1">
    <location>
        <begin position="136"/>
        <end position="163"/>
    </location>
</feature>
<gene>
    <name evidence="2" type="ORF">HPG69_002543</name>
</gene>
<protein>
    <submittedName>
        <fullName evidence="2">Uncharacterized protein</fullName>
    </submittedName>
</protein>
<proteinExistence type="predicted"/>
<evidence type="ECO:0000313" key="3">
    <source>
        <dbReference type="Proteomes" id="UP000551758"/>
    </source>
</evidence>
<sequence>HLRRVGDGETAEFSVVEGEKGAQAANVTGAGGVPEQGSKYAAHHNHIDAIHRAGVPHAATLKITRIVRVGNRMRDRRVLPKARPKAPALLQATVPTLLRGDPMGVDHSIPALLCREKRWRVLTTRVQGNKGAQPPFRRDPPRQSQPREDGSEEDKGNQGDETRGQQPPQRRCSRNSNYRVRRPENPKPQDGKETKATDPPAENSAAPEAEEGRAE</sequence>
<evidence type="ECO:0000256" key="1">
    <source>
        <dbReference type="SAM" id="MobiDB-lite"/>
    </source>
</evidence>
<dbReference type="PANTHER" id="PTHR11544">
    <property type="entry name" value="COLD SHOCK DOMAIN CONTAINING PROTEINS"/>
    <property type="match status" value="1"/>
</dbReference>
<reference evidence="2 3" key="1">
    <citation type="journal article" date="2020" name="Mol. Biol. Evol.">
        <title>Interspecific Gene Flow and the Evolution of Specialization in Black and White Rhinoceros.</title>
        <authorList>
            <person name="Moodley Y."/>
            <person name="Westbury M.V."/>
            <person name="Russo I.M."/>
            <person name="Gopalakrishnan S."/>
            <person name="Rakotoarivelo A."/>
            <person name="Olsen R.A."/>
            <person name="Prost S."/>
            <person name="Tunstall T."/>
            <person name="Ryder O.A."/>
            <person name="Dalen L."/>
            <person name="Bruford M.W."/>
        </authorList>
    </citation>
    <scope>NUCLEOTIDE SEQUENCE [LARGE SCALE GENOMIC DNA]</scope>
    <source>
        <strain evidence="2">SBR-YM</strain>
        <tissue evidence="2">Skin</tissue>
    </source>
</reference>